<dbReference type="GO" id="GO:0022857">
    <property type="term" value="F:transmembrane transporter activity"/>
    <property type="evidence" value="ECO:0007669"/>
    <property type="project" value="InterPro"/>
</dbReference>
<dbReference type="OrthoDB" id="9812221at2"/>
<keyword evidence="4" id="KW-1003">Cell membrane</keyword>
<name>A0A0H3LWB7_BARQU</name>
<dbReference type="InterPro" id="IPR020846">
    <property type="entry name" value="MFS_dom"/>
</dbReference>
<feature type="transmembrane region" description="Helical" evidence="8">
    <location>
        <begin position="341"/>
        <end position="360"/>
    </location>
</feature>
<dbReference type="PROSITE" id="PS50850">
    <property type="entry name" value="MFS"/>
    <property type="match status" value="1"/>
</dbReference>
<dbReference type="NCBIfam" id="TIGR00711">
    <property type="entry name" value="efflux_EmrB"/>
    <property type="match status" value="1"/>
</dbReference>
<evidence type="ECO:0000256" key="1">
    <source>
        <dbReference type="ARBA" id="ARBA00004651"/>
    </source>
</evidence>
<evidence type="ECO:0000256" key="8">
    <source>
        <dbReference type="SAM" id="Phobius"/>
    </source>
</evidence>
<dbReference type="KEGG" id="bqu:BQ10030"/>
<keyword evidence="6 8" id="KW-1133">Transmembrane helix</keyword>
<feature type="transmembrane region" description="Helical" evidence="8">
    <location>
        <begin position="174"/>
        <end position="196"/>
    </location>
</feature>
<evidence type="ECO:0000256" key="6">
    <source>
        <dbReference type="ARBA" id="ARBA00022989"/>
    </source>
</evidence>
<organism evidence="10 11">
    <name type="scientific">Bartonella quintana (strain Toulouse)</name>
    <name type="common">Rochalimaea quintana</name>
    <dbReference type="NCBI Taxonomy" id="283165"/>
    <lineage>
        <taxon>Bacteria</taxon>
        <taxon>Pseudomonadati</taxon>
        <taxon>Pseudomonadota</taxon>
        <taxon>Alphaproteobacteria</taxon>
        <taxon>Hyphomicrobiales</taxon>
        <taxon>Bartonellaceae</taxon>
        <taxon>Bartonella</taxon>
    </lineage>
</organism>
<evidence type="ECO:0000256" key="5">
    <source>
        <dbReference type="ARBA" id="ARBA00022692"/>
    </source>
</evidence>
<protein>
    <submittedName>
        <fullName evidence="10">Multidrug resistance protein vceB</fullName>
    </submittedName>
</protein>
<dbReference type="AlphaFoldDB" id="A0A0H3LWB7"/>
<evidence type="ECO:0000256" key="2">
    <source>
        <dbReference type="ARBA" id="ARBA00008537"/>
    </source>
</evidence>
<feature type="transmembrane region" description="Helical" evidence="8">
    <location>
        <begin position="208"/>
        <end position="228"/>
    </location>
</feature>
<feature type="domain" description="Major facilitator superfamily (MFS) profile" evidence="9">
    <location>
        <begin position="22"/>
        <end position="515"/>
    </location>
</feature>
<dbReference type="EMBL" id="BX897700">
    <property type="protein sequence ID" value="CAF26471.1"/>
    <property type="molecule type" value="Genomic_DNA"/>
</dbReference>
<gene>
    <name evidence="10" type="primary">vceB</name>
    <name evidence="10" type="ordered locus">BQ10030</name>
</gene>
<feature type="transmembrane region" description="Helical" evidence="8">
    <location>
        <begin position="492"/>
        <end position="510"/>
    </location>
</feature>
<proteinExistence type="inferred from homology"/>
<dbReference type="PANTHER" id="PTHR42718">
    <property type="entry name" value="MAJOR FACILITATOR SUPERFAMILY MULTIDRUG TRANSPORTER MFSC"/>
    <property type="match status" value="1"/>
</dbReference>
<dbReference type="eggNOG" id="COG0477">
    <property type="taxonomic scope" value="Bacteria"/>
</dbReference>
<dbReference type="GO" id="GO:0005886">
    <property type="term" value="C:plasma membrane"/>
    <property type="evidence" value="ECO:0007669"/>
    <property type="project" value="UniProtKB-SubCell"/>
</dbReference>
<dbReference type="Proteomes" id="UP000000597">
    <property type="component" value="Chromosome"/>
</dbReference>
<evidence type="ECO:0000256" key="4">
    <source>
        <dbReference type="ARBA" id="ARBA00022475"/>
    </source>
</evidence>
<dbReference type="InterPro" id="IPR011701">
    <property type="entry name" value="MFS"/>
</dbReference>
<evidence type="ECO:0000256" key="3">
    <source>
        <dbReference type="ARBA" id="ARBA00022448"/>
    </source>
</evidence>
<feature type="transmembrane region" description="Helical" evidence="8">
    <location>
        <begin position="273"/>
        <end position="299"/>
    </location>
</feature>
<sequence>MTSPTPESDHSQKHVGIREIVVFTAMAFGMFMAILDIQIVSSSLAEIQAGLSASSEEISWVQTSYLIAEVIMLPLSGFLGRVLSTRIFFSISAIGFTLTSILCATATSIEEMILYRAAQGFIGGGIIPSVFVASYTLFPPSKRPIVTPIVGLVATLAPTIGPTVGGYLCNILSWHWLFLINVPCGIIISILAWKLIDFDKANFSLMAKFDWLGFISMATFLGTLEYILEEGARNDWLKDNLIFNFFIIMIVSAGIFFWRVFTAKEPIVDLSAFSNFNFSTAAIFSFMLGIGLYGLTYIYPVYLSQIRHYDALMIGETLFISGLIMFFTAPLAGFLSTRIDARLMIAMGLFGFALGTWMASGITDNWDFWELFWPQVFRGASIMLCMVPINDIALGTLPPERMKNASGLFNLTRNLGGAVGLAVISTLMMKRTDLHYGRITETLQQGNSKVTEMLSSLTMYFKFATFDPHTLALFQLFNMVRIQAMVMALSDIFFIITIIFSILTFLTIFLKKIPPITDTPPKH</sequence>
<dbReference type="SUPFAM" id="SSF103473">
    <property type="entry name" value="MFS general substrate transporter"/>
    <property type="match status" value="1"/>
</dbReference>
<dbReference type="CDD" id="cd17503">
    <property type="entry name" value="MFS_LmrB_MDR_like"/>
    <property type="match status" value="1"/>
</dbReference>
<dbReference type="Gene3D" id="1.20.1720.10">
    <property type="entry name" value="Multidrug resistance protein D"/>
    <property type="match status" value="1"/>
</dbReference>
<evidence type="ECO:0000313" key="10">
    <source>
        <dbReference type="EMBL" id="CAF26471.1"/>
    </source>
</evidence>
<feature type="transmembrane region" description="Helical" evidence="8">
    <location>
        <begin position="145"/>
        <end position="168"/>
    </location>
</feature>
<dbReference type="InterPro" id="IPR004638">
    <property type="entry name" value="EmrB-like"/>
</dbReference>
<keyword evidence="5 8" id="KW-0812">Transmembrane</keyword>
<reference evidence="10 11" key="1">
    <citation type="journal article" date="2004" name="Proc. Natl. Acad. Sci. U.S.A.">
        <title>The louse-borne human pathogen Bartonella quintana is a genomic derivative of the zoonotic agent Bartonella henselae.</title>
        <authorList>
            <person name="Alsmark U.C.M."/>
            <person name="Frank A.C."/>
            <person name="Karlberg E.O."/>
            <person name="Legault B.-A."/>
            <person name="Ardell D.H."/>
            <person name="Canbaeck B."/>
            <person name="Eriksson A.-S."/>
            <person name="Naeslund A.K."/>
            <person name="Handley S.A."/>
            <person name="Huvet M."/>
            <person name="La Scola B."/>
            <person name="Holmberg M."/>
            <person name="Andersson S.G.E."/>
        </authorList>
    </citation>
    <scope>NUCLEOTIDE SEQUENCE [LARGE SCALE GENOMIC DNA]</scope>
    <source>
        <strain evidence="10 11">Toulouse</strain>
    </source>
</reference>
<feature type="transmembrane region" description="Helical" evidence="8">
    <location>
        <begin position="113"/>
        <end position="138"/>
    </location>
</feature>
<comment type="subcellular location">
    <subcellularLocation>
        <location evidence="1">Cell membrane</location>
        <topology evidence="1">Multi-pass membrane protein</topology>
    </subcellularLocation>
</comment>
<evidence type="ECO:0000313" key="11">
    <source>
        <dbReference type="Proteomes" id="UP000000597"/>
    </source>
</evidence>
<comment type="similarity">
    <text evidence="2">Belongs to the major facilitator superfamily. EmrB family.</text>
</comment>
<keyword evidence="7 8" id="KW-0472">Membrane</keyword>
<dbReference type="RefSeq" id="WP_011179689.1">
    <property type="nucleotide sequence ID" value="NC_005955.1"/>
</dbReference>
<keyword evidence="3" id="KW-0813">Transport</keyword>
<evidence type="ECO:0000256" key="7">
    <source>
        <dbReference type="ARBA" id="ARBA00023136"/>
    </source>
</evidence>
<feature type="transmembrane region" description="Helical" evidence="8">
    <location>
        <begin position="87"/>
        <end position="107"/>
    </location>
</feature>
<dbReference type="InterPro" id="IPR036259">
    <property type="entry name" value="MFS_trans_sf"/>
</dbReference>
<dbReference type="HOGENOM" id="CLU_000960_28_0_5"/>
<feature type="transmembrane region" description="Helical" evidence="8">
    <location>
        <begin position="20"/>
        <end position="40"/>
    </location>
</feature>
<dbReference type="Gene3D" id="1.20.1250.20">
    <property type="entry name" value="MFS general substrate transporter like domains"/>
    <property type="match status" value="1"/>
</dbReference>
<accession>A0A0H3LWB7</accession>
<dbReference type="Pfam" id="PF07690">
    <property type="entry name" value="MFS_1"/>
    <property type="match status" value="1"/>
</dbReference>
<feature type="transmembrane region" description="Helical" evidence="8">
    <location>
        <begin position="311"/>
        <end position="334"/>
    </location>
</feature>
<evidence type="ECO:0000259" key="9">
    <source>
        <dbReference type="PROSITE" id="PS50850"/>
    </source>
</evidence>
<feature type="transmembrane region" description="Helical" evidence="8">
    <location>
        <begin position="240"/>
        <end position="261"/>
    </location>
</feature>
<dbReference type="PANTHER" id="PTHR42718:SF9">
    <property type="entry name" value="MAJOR FACILITATOR SUPERFAMILY MULTIDRUG TRANSPORTER MFSC"/>
    <property type="match status" value="1"/>
</dbReference>